<dbReference type="Pfam" id="PF00126">
    <property type="entry name" value="HTH_1"/>
    <property type="match status" value="1"/>
</dbReference>
<dbReference type="PROSITE" id="PS50931">
    <property type="entry name" value="HTH_LYSR"/>
    <property type="match status" value="1"/>
</dbReference>
<organism evidence="6 7">
    <name type="scientific">Shewanella sediminis (strain HAW-EB3)</name>
    <dbReference type="NCBI Taxonomy" id="425104"/>
    <lineage>
        <taxon>Bacteria</taxon>
        <taxon>Pseudomonadati</taxon>
        <taxon>Pseudomonadota</taxon>
        <taxon>Gammaproteobacteria</taxon>
        <taxon>Alteromonadales</taxon>
        <taxon>Shewanellaceae</taxon>
        <taxon>Shewanella</taxon>
    </lineage>
</organism>
<dbReference type="SUPFAM" id="SSF46785">
    <property type="entry name" value="Winged helix' DNA-binding domain"/>
    <property type="match status" value="1"/>
</dbReference>
<keyword evidence="4" id="KW-0804">Transcription</keyword>
<dbReference type="Gene3D" id="1.10.10.10">
    <property type="entry name" value="Winged helix-like DNA-binding domain superfamily/Winged helix DNA-binding domain"/>
    <property type="match status" value="1"/>
</dbReference>
<keyword evidence="7" id="KW-1185">Reference proteome</keyword>
<comment type="similarity">
    <text evidence="1">Belongs to the LysR transcriptional regulatory family.</text>
</comment>
<evidence type="ECO:0000313" key="7">
    <source>
        <dbReference type="Proteomes" id="UP000002015"/>
    </source>
</evidence>
<gene>
    <name evidence="6" type="ordered locus">Ssed_1311</name>
</gene>
<reference evidence="6 7" key="1">
    <citation type="submission" date="2007-08" db="EMBL/GenBank/DDBJ databases">
        <title>Complete sequence of Shewanella sediminis HAW-EB3.</title>
        <authorList>
            <consortium name="US DOE Joint Genome Institute"/>
            <person name="Copeland A."/>
            <person name="Lucas S."/>
            <person name="Lapidus A."/>
            <person name="Barry K."/>
            <person name="Glavina del Rio T."/>
            <person name="Dalin E."/>
            <person name="Tice H."/>
            <person name="Pitluck S."/>
            <person name="Chertkov O."/>
            <person name="Brettin T."/>
            <person name="Bruce D."/>
            <person name="Detter J.C."/>
            <person name="Han C."/>
            <person name="Schmutz J."/>
            <person name="Larimer F."/>
            <person name="Land M."/>
            <person name="Hauser L."/>
            <person name="Kyrpides N."/>
            <person name="Kim E."/>
            <person name="Zhao J.-S."/>
            <person name="Richardson P."/>
        </authorList>
    </citation>
    <scope>NUCLEOTIDE SEQUENCE [LARGE SCALE GENOMIC DNA]</scope>
    <source>
        <strain evidence="6 7">HAW-EB3</strain>
    </source>
</reference>
<dbReference type="GO" id="GO:0000976">
    <property type="term" value="F:transcription cis-regulatory region binding"/>
    <property type="evidence" value="ECO:0007669"/>
    <property type="project" value="TreeGrafter"/>
</dbReference>
<dbReference type="HOGENOM" id="CLU_039613_6_2_6"/>
<evidence type="ECO:0000313" key="6">
    <source>
        <dbReference type="EMBL" id="ABV35922.1"/>
    </source>
</evidence>
<evidence type="ECO:0000256" key="2">
    <source>
        <dbReference type="ARBA" id="ARBA00023015"/>
    </source>
</evidence>
<evidence type="ECO:0000256" key="1">
    <source>
        <dbReference type="ARBA" id="ARBA00009437"/>
    </source>
</evidence>
<name>A8FSU9_SHESH</name>
<proteinExistence type="inferred from homology"/>
<dbReference type="eggNOG" id="COG0583">
    <property type="taxonomic scope" value="Bacteria"/>
</dbReference>
<accession>A8FSU9</accession>
<dbReference type="GO" id="GO:0003700">
    <property type="term" value="F:DNA-binding transcription factor activity"/>
    <property type="evidence" value="ECO:0007669"/>
    <property type="project" value="InterPro"/>
</dbReference>
<dbReference type="AlphaFoldDB" id="A8FSU9"/>
<dbReference type="Proteomes" id="UP000002015">
    <property type="component" value="Chromosome"/>
</dbReference>
<dbReference type="PANTHER" id="PTHR30126">
    <property type="entry name" value="HTH-TYPE TRANSCRIPTIONAL REGULATOR"/>
    <property type="match status" value="1"/>
</dbReference>
<sequence>MNTKFLKIFASLYETQNFTQTSKNCFITQPAVSNSIKTLEKELGVQLFKRDSGHVETTREAENLYPKVIRLLSQFESLNQIGTDAKENQITIGLQTDLCAEKVDLILSSIRKTFPTTLLHLVRPGENCDFYIAADFNIREGDKLLPLWREQYQLFVHPELMSRGEHIPIISDECDKLSRQHGGDIRFTSPKNVEFVVDRHRDVDIQVREFVKAGYGAARFASSWVTNEVLRPIPNTQSQWVDIGIVYSELSQRKQIINAINTIANIHF</sequence>
<feature type="domain" description="HTH lysR-type" evidence="5">
    <location>
        <begin position="1"/>
        <end position="58"/>
    </location>
</feature>
<dbReference type="InterPro" id="IPR036390">
    <property type="entry name" value="WH_DNA-bd_sf"/>
</dbReference>
<dbReference type="InterPro" id="IPR036388">
    <property type="entry name" value="WH-like_DNA-bd_sf"/>
</dbReference>
<evidence type="ECO:0000259" key="5">
    <source>
        <dbReference type="PROSITE" id="PS50931"/>
    </source>
</evidence>
<dbReference type="PRINTS" id="PR00039">
    <property type="entry name" value="HTHLYSR"/>
</dbReference>
<keyword evidence="2" id="KW-0805">Transcription regulation</keyword>
<dbReference type="EMBL" id="CP000821">
    <property type="protein sequence ID" value="ABV35922.1"/>
    <property type="molecule type" value="Genomic_DNA"/>
</dbReference>
<evidence type="ECO:0000256" key="3">
    <source>
        <dbReference type="ARBA" id="ARBA00023125"/>
    </source>
</evidence>
<dbReference type="PANTHER" id="PTHR30126:SF40">
    <property type="entry name" value="HTH-TYPE TRANSCRIPTIONAL REGULATOR GLTR"/>
    <property type="match status" value="1"/>
</dbReference>
<keyword evidence="3" id="KW-0238">DNA-binding</keyword>
<protein>
    <submittedName>
        <fullName evidence="6">Transcriptional regulator-like protein</fullName>
    </submittedName>
</protein>
<dbReference type="KEGG" id="sse:Ssed_1311"/>
<dbReference type="STRING" id="425104.Ssed_1311"/>
<evidence type="ECO:0000256" key="4">
    <source>
        <dbReference type="ARBA" id="ARBA00023163"/>
    </source>
</evidence>
<dbReference type="RefSeq" id="WP_012141658.1">
    <property type="nucleotide sequence ID" value="NC_009831.1"/>
</dbReference>
<dbReference type="InterPro" id="IPR000847">
    <property type="entry name" value="LysR_HTH_N"/>
</dbReference>